<gene>
    <name evidence="1" type="ORF">ODALV1_LOCUS27662</name>
</gene>
<sequence length="136" mass="15049">MLVNLSRFLFGFLGEENSLDVWQDTTLSNGDSRQELVQLFVVTDGELEMTGNDTGLLVVTSRVTCQLKNFSGQVLHNGSEVDWSSSSHSLSVISLSQQTMDTTHWELKSCTARAGLCLSLYFSSFTTSRHDEKGFG</sequence>
<reference evidence="1 2" key="1">
    <citation type="submission" date="2024-08" db="EMBL/GenBank/DDBJ databases">
        <authorList>
            <person name="Cucini C."/>
            <person name="Frati F."/>
        </authorList>
    </citation>
    <scope>NUCLEOTIDE SEQUENCE [LARGE SCALE GENOMIC DNA]</scope>
</reference>
<dbReference type="Proteomes" id="UP001642540">
    <property type="component" value="Unassembled WGS sequence"/>
</dbReference>
<accession>A0ABP1RYH6</accession>
<comment type="caution">
    <text evidence="1">The sequence shown here is derived from an EMBL/GenBank/DDBJ whole genome shotgun (WGS) entry which is preliminary data.</text>
</comment>
<dbReference type="EMBL" id="CAXLJM020000124">
    <property type="protein sequence ID" value="CAL8139048.1"/>
    <property type="molecule type" value="Genomic_DNA"/>
</dbReference>
<organism evidence="1 2">
    <name type="scientific">Orchesella dallaii</name>
    <dbReference type="NCBI Taxonomy" id="48710"/>
    <lineage>
        <taxon>Eukaryota</taxon>
        <taxon>Metazoa</taxon>
        <taxon>Ecdysozoa</taxon>
        <taxon>Arthropoda</taxon>
        <taxon>Hexapoda</taxon>
        <taxon>Collembola</taxon>
        <taxon>Entomobryomorpha</taxon>
        <taxon>Entomobryoidea</taxon>
        <taxon>Orchesellidae</taxon>
        <taxon>Orchesellinae</taxon>
        <taxon>Orchesella</taxon>
    </lineage>
</organism>
<proteinExistence type="predicted"/>
<evidence type="ECO:0000313" key="1">
    <source>
        <dbReference type="EMBL" id="CAL8139048.1"/>
    </source>
</evidence>
<name>A0ABP1RYH6_9HEXA</name>
<protein>
    <submittedName>
        <fullName evidence="1">Uncharacterized protein</fullName>
    </submittedName>
</protein>
<keyword evidence="2" id="KW-1185">Reference proteome</keyword>
<evidence type="ECO:0000313" key="2">
    <source>
        <dbReference type="Proteomes" id="UP001642540"/>
    </source>
</evidence>